<evidence type="ECO:0000256" key="3">
    <source>
        <dbReference type="PIRSR" id="PIRSR601952-1"/>
    </source>
</evidence>
<comment type="similarity">
    <text evidence="5">Belongs to the alkaline phosphatase family.</text>
</comment>
<gene>
    <name evidence="6" type="ORF">LSH36_326g01041</name>
</gene>
<reference evidence="6" key="1">
    <citation type="journal article" date="2023" name="Mol. Biol. Evol.">
        <title>Third-Generation Sequencing Reveals the Adaptive Role of the Epigenome in Three Deep-Sea Polychaetes.</title>
        <authorList>
            <person name="Perez M."/>
            <person name="Aroh O."/>
            <person name="Sun Y."/>
            <person name="Lan Y."/>
            <person name="Juniper S.K."/>
            <person name="Young C.R."/>
            <person name="Angers B."/>
            <person name="Qian P.Y."/>
        </authorList>
    </citation>
    <scope>NUCLEOTIDE SEQUENCE</scope>
    <source>
        <strain evidence="6">P08H-3</strain>
    </source>
</reference>
<comment type="cofactor">
    <cofactor evidence="4">
        <name>Zn(2+)</name>
        <dbReference type="ChEBI" id="CHEBI:29105"/>
    </cofactor>
    <text evidence="4">Binds 2 Zn(2+) ions.</text>
</comment>
<dbReference type="CDD" id="cd16012">
    <property type="entry name" value="ALP"/>
    <property type="match status" value="1"/>
</dbReference>
<organism evidence="6 7">
    <name type="scientific">Paralvinella palmiformis</name>
    <dbReference type="NCBI Taxonomy" id="53620"/>
    <lineage>
        <taxon>Eukaryota</taxon>
        <taxon>Metazoa</taxon>
        <taxon>Spiralia</taxon>
        <taxon>Lophotrochozoa</taxon>
        <taxon>Annelida</taxon>
        <taxon>Polychaeta</taxon>
        <taxon>Sedentaria</taxon>
        <taxon>Canalipalpata</taxon>
        <taxon>Terebellida</taxon>
        <taxon>Terebelliformia</taxon>
        <taxon>Alvinellidae</taxon>
        <taxon>Paralvinella</taxon>
    </lineage>
</organism>
<dbReference type="InterPro" id="IPR017850">
    <property type="entry name" value="Alkaline_phosphatase_core_sf"/>
</dbReference>
<evidence type="ECO:0000256" key="4">
    <source>
        <dbReference type="PIRSR" id="PIRSR601952-2"/>
    </source>
</evidence>
<dbReference type="GO" id="GO:0046872">
    <property type="term" value="F:metal ion binding"/>
    <property type="evidence" value="ECO:0007669"/>
    <property type="project" value="UniProtKB-KW"/>
</dbReference>
<evidence type="ECO:0000313" key="6">
    <source>
        <dbReference type="EMBL" id="KAK2152503.1"/>
    </source>
</evidence>
<feature type="binding site" evidence="4">
    <location>
        <position position="457"/>
    </location>
    <ligand>
        <name>Zn(2+)</name>
        <dbReference type="ChEBI" id="CHEBI:29105"/>
        <label>2</label>
    </ligand>
</feature>
<feature type="binding site" evidence="4">
    <location>
        <position position="99"/>
    </location>
    <ligand>
        <name>Zn(2+)</name>
        <dbReference type="ChEBI" id="CHEBI:29105"/>
        <label>2</label>
    </ligand>
</feature>
<dbReference type="AlphaFoldDB" id="A0AAD9JH11"/>
<keyword evidence="4" id="KW-0460">Magnesium</keyword>
<dbReference type="InterPro" id="IPR001952">
    <property type="entry name" value="Alkaline_phosphatase"/>
</dbReference>
<name>A0AAD9JH11_9ANNE</name>
<feature type="active site" description="Phosphoserine intermediate" evidence="3">
    <location>
        <position position="149"/>
    </location>
</feature>
<feature type="binding site" evidence="4">
    <location>
        <position position="380"/>
    </location>
    <ligand>
        <name>Zn(2+)</name>
        <dbReference type="ChEBI" id="CHEBI:29105"/>
        <label>2</label>
    </ligand>
</feature>
<keyword evidence="4" id="KW-0479">Metal-binding</keyword>
<dbReference type="Gene3D" id="3.40.720.10">
    <property type="entry name" value="Alkaline Phosphatase, subunit A"/>
    <property type="match status" value="1"/>
</dbReference>
<keyword evidence="4" id="KW-0862">Zinc</keyword>
<evidence type="ECO:0000313" key="7">
    <source>
        <dbReference type="Proteomes" id="UP001208570"/>
    </source>
</evidence>
<feature type="binding site" evidence="4">
    <location>
        <position position="196"/>
    </location>
    <ligand>
        <name>Mg(2+)</name>
        <dbReference type="ChEBI" id="CHEBI:18420"/>
    </ligand>
</feature>
<dbReference type="SUPFAM" id="SSF53649">
    <property type="entry name" value="Alkaline phosphatase-like"/>
    <property type="match status" value="1"/>
</dbReference>
<feature type="binding site" evidence="4">
    <location>
        <position position="339"/>
    </location>
    <ligand>
        <name>Zn(2+)</name>
        <dbReference type="ChEBI" id="CHEBI:29105"/>
        <label>2</label>
    </ligand>
</feature>
<feature type="binding site" evidence="4">
    <location>
        <position position="343"/>
    </location>
    <ligand>
        <name>Zn(2+)</name>
        <dbReference type="ChEBI" id="CHEBI:29105"/>
        <label>2</label>
    </ligand>
</feature>
<evidence type="ECO:0000256" key="5">
    <source>
        <dbReference type="RuleBase" id="RU003946"/>
    </source>
</evidence>
<dbReference type="EC" id="3.1.3.1" evidence="1"/>
<dbReference type="Proteomes" id="UP001208570">
    <property type="component" value="Unassembled WGS sequence"/>
</dbReference>
<dbReference type="PANTHER" id="PTHR11596:SF5">
    <property type="entry name" value="ALKALINE PHOSPHATASE"/>
    <property type="match status" value="1"/>
</dbReference>
<feature type="binding site" evidence="4">
    <location>
        <position position="99"/>
    </location>
    <ligand>
        <name>Mg(2+)</name>
        <dbReference type="ChEBI" id="CHEBI:18420"/>
    </ligand>
</feature>
<dbReference type="EMBL" id="JAODUP010000326">
    <property type="protein sequence ID" value="KAK2152503.1"/>
    <property type="molecule type" value="Genomic_DNA"/>
</dbReference>
<feature type="binding site" evidence="4">
    <location>
        <position position="334"/>
    </location>
    <ligand>
        <name>Mg(2+)</name>
        <dbReference type="ChEBI" id="CHEBI:18420"/>
    </ligand>
</feature>
<keyword evidence="2" id="KW-0597">Phosphoprotein</keyword>
<evidence type="ECO:0000256" key="2">
    <source>
        <dbReference type="ARBA" id="ARBA00022553"/>
    </source>
</evidence>
<dbReference type="PANTHER" id="PTHR11596">
    <property type="entry name" value="ALKALINE PHOSPHATASE"/>
    <property type="match status" value="1"/>
</dbReference>
<dbReference type="GO" id="GO:0004035">
    <property type="term" value="F:alkaline phosphatase activity"/>
    <property type="evidence" value="ECO:0007669"/>
    <property type="project" value="UniProtKB-EC"/>
</dbReference>
<dbReference type="Pfam" id="PF00245">
    <property type="entry name" value="Alk_phosphatase"/>
    <property type="match status" value="1"/>
</dbReference>
<sequence>MISVRSVSFELSIFILGNSICSRHLTFGYLIKLVVTECRLVIEMAYLMWEVVVCSWIFLFCTGLKVEEWNKRANDALERVIKINHNTNMAKNVIFFLGDGMGITTVTASRIYKGQKNGKVGELESLNFEKLPFVGLSKTFSNDRQVTESGASAVALLSGAKVNSGTLGLNSKAVRAKCDTQKGKATGIVTTTRITHATPAATYAHIVERYWENDARVPKADRDTCKDIAAQLVDDNPNINVVMGGGRSNFLPKTMRDPEYPDTVTGSREDDRNLVEVMEQILTNFRTGLFEPSHMRYSIKRGEDGAGEPTFADMVEKAIRIMSRRSEGYFLLAEGGRIDHAHHDNLPKLAMEDTISFDEGVARALSLTSEKDTLIIVTADHAHPFTLGSWASLNNSILGFVDKVGYDNEPALDNFPYLSLSYGNGPGVLQRQNLTGQNTEADDYAFPSRVPMQWDTHGGQDVAVYARGPMAHLVNGVQESNYFAYMMAYASCVGPRKEKCSRHDQPPSFICAAPGSTFRKPAYNMVEVIMLLLSFVCLHV</sequence>
<dbReference type="PRINTS" id="PR00113">
    <property type="entry name" value="ALKPHPHTASE"/>
</dbReference>
<keyword evidence="7" id="KW-1185">Reference proteome</keyword>
<feature type="binding site" evidence="4">
    <location>
        <position position="381"/>
    </location>
    <ligand>
        <name>Zn(2+)</name>
        <dbReference type="ChEBI" id="CHEBI:29105"/>
        <label>2</label>
    </ligand>
</feature>
<comment type="caution">
    <text evidence="6">The sequence shown here is derived from an EMBL/GenBank/DDBJ whole genome shotgun (WGS) entry which is preliminary data.</text>
</comment>
<evidence type="ECO:0000256" key="1">
    <source>
        <dbReference type="ARBA" id="ARBA00012647"/>
    </source>
</evidence>
<accession>A0AAD9JH11</accession>
<dbReference type="SMART" id="SM00098">
    <property type="entry name" value="alkPPc"/>
    <property type="match status" value="1"/>
</dbReference>
<proteinExistence type="inferred from homology"/>
<comment type="cofactor">
    <cofactor evidence="4">
        <name>Mg(2+)</name>
        <dbReference type="ChEBI" id="CHEBI:18420"/>
    </cofactor>
    <text evidence="4">Binds 1 Mg(2+) ion.</text>
</comment>
<feature type="binding site" evidence="4">
    <location>
        <position position="198"/>
    </location>
    <ligand>
        <name>Mg(2+)</name>
        <dbReference type="ChEBI" id="CHEBI:18420"/>
    </ligand>
</feature>
<protein>
    <recommendedName>
        <fullName evidence="1">alkaline phosphatase</fullName>
        <ecNumber evidence="1">3.1.3.1</ecNumber>
    </recommendedName>
</protein>